<reference evidence="1 2" key="1">
    <citation type="submission" date="2020-08" db="EMBL/GenBank/DDBJ databases">
        <title>The isolate Caproiciproducens sp. 7D4C2 produces n-caproate at mildly acidic conditions from hexoses: genome and rBOX comparison with related strains and chain-elongating bacteria.</title>
        <authorList>
            <person name="Esquivel-Elizondo S."/>
            <person name="Bagci C."/>
            <person name="Temovska M."/>
            <person name="Jeon B.S."/>
            <person name="Bessarab I."/>
            <person name="Williams R.B.H."/>
            <person name="Huson D.H."/>
            <person name="Angenent L.T."/>
        </authorList>
    </citation>
    <scope>NUCLEOTIDE SEQUENCE [LARGE SCALE GENOMIC DNA]</scope>
    <source>
        <strain evidence="1 2">7D4C2</strain>
    </source>
</reference>
<sequence length="133" mass="14803">MLRDRVRDYYLLKDNNCAETALHAIDDEYRLNLSEESFKLIGGFGGGMGCGKACGALCACVAALGEMTIEERAHATPEFKERCAALVEKFTEKLGDTECCELTKKYKKEDTRCLDTVLLAADAFEEFLKEQNA</sequence>
<gene>
    <name evidence="1" type="ORF">HCR03_11760</name>
</gene>
<name>A0A7G8T735_9FIRM</name>
<dbReference type="NCBIfam" id="TIGR01909">
    <property type="entry name" value="C_GCAxxG_C_C"/>
    <property type="match status" value="1"/>
</dbReference>
<dbReference type="Proteomes" id="UP000515909">
    <property type="component" value="Chromosome"/>
</dbReference>
<dbReference type="KEGG" id="cfem:HCR03_11760"/>
<dbReference type="RefSeq" id="WP_066645585.1">
    <property type="nucleotide sequence ID" value="NZ_CP060286.1"/>
</dbReference>
<proteinExistence type="predicted"/>
<evidence type="ECO:0000313" key="2">
    <source>
        <dbReference type="Proteomes" id="UP000515909"/>
    </source>
</evidence>
<dbReference type="EMBL" id="CP060286">
    <property type="protein sequence ID" value="QNK39426.1"/>
    <property type="molecule type" value="Genomic_DNA"/>
</dbReference>
<protein>
    <submittedName>
        <fullName evidence="1">C-GCAxxG-C-C family protein</fullName>
    </submittedName>
</protein>
<dbReference type="AlphaFoldDB" id="A0A7G8T735"/>
<accession>A0A7G8T735</accession>
<organism evidence="1 2">
    <name type="scientific">Caproicibacter fermentans</name>
    <dbReference type="NCBI Taxonomy" id="2576756"/>
    <lineage>
        <taxon>Bacteria</taxon>
        <taxon>Bacillati</taxon>
        <taxon>Bacillota</taxon>
        <taxon>Clostridia</taxon>
        <taxon>Eubacteriales</taxon>
        <taxon>Acutalibacteraceae</taxon>
        <taxon>Caproicibacter</taxon>
    </lineage>
</organism>
<dbReference type="Pfam" id="PF09719">
    <property type="entry name" value="C_GCAxxG_C_C"/>
    <property type="match status" value="1"/>
</dbReference>
<dbReference type="InterPro" id="IPR010181">
    <property type="entry name" value="CGCAxxGCC_motif"/>
</dbReference>
<evidence type="ECO:0000313" key="1">
    <source>
        <dbReference type="EMBL" id="QNK39426.1"/>
    </source>
</evidence>